<evidence type="ECO:0000313" key="9">
    <source>
        <dbReference type="Proteomes" id="UP000018733"/>
    </source>
</evidence>
<evidence type="ECO:0000256" key="5">
    <source>
        <dbReference type="ARBA" id="ARBA00023002"/>
    </source>
</evidence>
<dbReference type="eggNOG" id="COG2303">
    <property type="taxonomic scope" value="Bacteria"/>
</dbReference>
<dbReference type="STRING" id="1424334.W822_10315"/>
<dbReference type="HOGENOM" id="CLU_008878_2_0_4"/>
<dbReference type="Pfam" id="PF05199">
    <property type="entry name" value="GMC_oxred_C"/>
    <property type="match status" value="1"/>
</dbReference>
<dbReference type="AlphaFoldDB" id="V8QW07"/>
<gene>
    <name evidence="8" type="ORF">W822_10315</name>
</gene>
<dbReference type="PANTHER" id="PTHR42784">
    <property type="entry name" value="PYRANOSE 2-OXIDASE"/>
    <property type="match status" value="1"/>
</dbReference>
<dbReference type="InterPro" id="IPR051473">
    <property type="entry name" value="P2Ox-like"/>
</dbReference>
<name>V8QW07_9BURK</name>
<proteinExistence type="inferred from homology"/>
<dbReference type="PANTHER" id="PTHR42784:SF1">
    <property type="entry name" value="PYRANOSE 2-OXIDASE"/>
    <property type="match status" value="1"/>
</dbReference>
<dbReference type="SUPFAM" id="SSF51905">
    <property type="entry name" value="FAD/NAD(P)-binding domain"/>
    <property type="match status" value="1"/>
</dbReference>
<sequence>MADIKKKKVDVVVVGLGWTGALTAMELTGAGLNVVALERGGDRDTKPDFSYPRIADELEYALRYRLFQDFSKETCTLRHSPSETALPYRAYGAFLPGDGVGGAGSHWNGMLYRSLPEELNLRSYVTEKFGASLIPDDMTIQDYGVTYEELEPFYDKFEAICGTSGAAGVINGKVTGKGNPFEGSRSGDYPLPPLKDNVAQQLFAKAASEVGYHPYPAPAAHTSEVYTNPYGMQMGPCTYCGYCERFGCYNYSKASPNVCVMPALRLRKNFELRTHSHVTKVNLDDTKKNATGVTYIDAQGRTVEQPADLVVLCAYQLHNVRLLMLSGIGEQYDPATGKGTVGKNYAYQVGAGYTLFYDSNTHINPFMGTGAAGQAFDDLNTNQLDMGKLGAIGGSVVRLNLTGGRPIGQMHLPPGAPKWGSGWKKAIKDNYLTSVSFGISTSSMAYRNCYLDLDPTYKDAHGLPLLRMTFNLNDNDLKVAQDAVKQTRKVAQAMNAKQIVGAAKPLGSKFDLRPYQSTHNTGGAIMGERPDNSVVNKYLQSWDVPNVFVMGACAFPQNRAYNPTGPLAALTLWSLHHITTQYLKNPGALLQA</sequence>
<dbReference type="InterPro" id="IPR036188">
    <property type="entry name" value="FAD/NAD-bd_sf"/>
</dbReference>
<keyword evidence="4" id="KW-0274">FAD</keyword>
<dbReference type="InterPro" id="IPR000172">
    <property type="entry name" value="GMC_OxRdtase_N"/>
</dbReference>
<evidence type="ECO:0000256" key="3">
    <source>
        <dbReference type="ARBA" id="ARBA00022630"/>
    </source>
</evidence>
<dbReference type="OrthoDB" id="9787779at2"/>
<dbReference type="InterPro" id="IPR007867">
    <property type="entry name" value="GMC_OxRtase_C"/>
</dbReference>
<keyword evidence="5" id="KW-0560">Oxidoreductase</keyword>
<comment type="cofactor">
    <cofactor evidence="1">
        <name>FAD</name>
        <dbReference type="ChEBI" id="CHEBI:57692"/>
    </cofactor>
</comment>
<evidence type="ECO:0000256" key="2">
    <source>
        <dbReference type="ARBA" id="ARBA00010790"/>
    </source>
</evidence>
<dbReference type="PATRIC" id="fig|1424334.3.peg.2070"/>
<dbReference type="SUPFAM" id="SSF54373">
    <property type="entry name" value="FAD-linked reductases, C-terminal domain"/>
    <property type="match status" value="1"/>
</dbReference>
<keyword evidence="3" id="KW-0285">Flavoprotein</keyword>
<dbReference type="GO" id="GO:0050660">
    <property type="term" value="F:flavin adenine dinucleotide binding"/>
    <property type="evidence" value="ECO:0007669"/>
    <property type="project" value="InterPro"/>
</dbReference>
<evidence type="ECO:0000256" key="4">
    <source>
        <dbReference type="ARBA" id="ARBA00022827"/>
    </source>
</evidence>
<evidence type="ECO:0000313" key="8">
    <source>
        <dbReference type="EMBL" id="ETF03189.1"/>
    </source>
</evidence>
<evidence type="ECO:0000259" key="7">
    <source>
        <dbReference type="Pfam" id="PF05199"/>
    </source>
</evidence>
<keyword evidence="9" id="KW-1185">Reference proteome</keyword>
<comment type="similarity">
    <text evidence="2">Belongs to the GMC oxidoreductase family.</text>
</comment>
<evidence type="ECO:0000256" key="1">
    <source>
        <dbReference type="ARBA" id="ARBA00001974"/>
    </source>
</evidence>
<dbReference type="EMBL" id="AYXT01000009">
    <property type="protein sequence ID" value="ETF03189.1"/>
    <property type="molecule type" value="Genomic_DNA"/>
</dbReference>
<protein>
    <submittedName>
        <fullName evidence="8">GMC family oxidoreductase</fullName>
    </submittedName>
</protein>
<feature type="domain" description="Glucose-methanol-choline oxidoreductase C-terminal" evidence="7">
    <location>
        <begin position="448"/>
        <end position="570"/>
    </location>
</feature>
<dbReference type="GO" id="GO:0016614">
    <property type="term" value="F:oxidoreductase activity, acting on CH-OH group of donors"/>
    <property type="evidence" value="ECO:0007669"/>
    <property type="project" value="InterPro"/>
</dbReference>
<comment type="caution">
    <text evidence="8">The sequence shown here is derived from an EMBL/GenBank/DDBJ whole genome shotgun (WGS) entry which is preliminary data.</text>
</comment>
<dbReference type="Gene3D" id="3.50.50.60">
    <property type="entry name" value="FAD/NAD(P)-binding domain"/>
    <property type="match status" value="2"/>
</dbReference>
<feature type="domain" description="Glucose-methanol-choline oxidoreductase N-terminal" evidence="6">
    <location>
        <begin position="234"/>
        <end position="345"/>
    </location>
</feature>
<organism evidence="8 9">
    <name type="scientific">Advenella kashmirensis W13003</name>
    <dbReference type="NCBI Taxonomy" id="1424334"/>
    <lineage>
        <taxon>Bacteria</taxon>
        <taxon>Pseudomonadati</taxon>
        <taxon>Pseudomonadota</taxon>
        <taxon>Betaproteobacteria</taxon>
        <taxon>Burkholderiales</taxon>
        <taxon>Alcaligenaceae</taxon>
    </lineage>
</organism>
<dbReference type="Pfam" id="PF00732">
    <property type="entry name" value="GMC_oxred_N"/>
    <property type="match status" value="1"/>
</dbReference>
<dbReference type="Proteomes" id="UP000018733">
    <property type="component" value="Unassembled WGS sequence"/>
</dbReference>
<accession>V8QW07</accession>
<evidence type="ECO:0000259" key="6">
    <source>
        <dbReference type="Pfam" id="PF00732"/>
    </source>
</evidence>
<reference evidence="8 9" key="1">
    <citation type="journal article" date="2014" name="Genome Announc.">
        <title>Draft Genome Sequence of Advenella kashmirensis Strain W13003, a Polycyclic Aromatic Hydrocarbon-Degrading Bacterium.</title>
        <authorList>
            <person name="Wang X."/>
            <person name="Jin D."/>
            <person name="Zhou L."/>
            <person name="Wu L."/>
            <person name="An W."/>
            <person name="Zhao L."/>
        </authorList>
    </citation>
    <scope>NUCLEOTIDE SEQUENCE [LARGE SCALE GENOMIC DNA]</scope>
    <source>
        <strain evidence="8 9">W13003</strain>
    </source>
</reference>
<dbReference type="RefSeq" id="WP_024005032.1">
    <property type="nucleotide sequence ID" value="NZ_KI650979.1"/>
</dbReference>